<protein>
    <submittedName>
        <fullName evidence="3">ABC transporter permease</fullName>
    </submittedName>
</protein>
<dbReference type="EMBL" id="UYSL01020873">
    <property type="protein sequence ID" value="VDL76426.1"/>
    <property type="molecule type" value="Genomic_DNA"/>
</dbReference>
<sequence>MVAAIYLTRIAPINLTADGVGEMERVRTFTTAVQEFWQGVIEWRSPASAPYLMLVNMAFW</sequence>
<proteinExistence type="predicted"/>
<reference evidence="3" key="1">
    <citation type="submission" date="2017-02" db="UniProtKB">
        <authorList>
            <consortium name="WormBaseParasite"/>
        </authorList>
    </citation>
    <scope>IDENTIFICATION</scope>
</reference>
<gene>
    <name evidence="1" type="ORF">NBR_LOCUS12837</name>
</gene>
<dbReference type="WBParaSite" id="NBR_0001283601-mRNA-1">
    <property type="protein sequence ID" value="NBR_0001283601-mRNA-1"/>
    <property type="gene ID" value="NBR_0001283601"/>
</dbReference>
<dbReference type="Proteomes" id="UP000271162">
    <property type="component" value="Unassembled WGS sequence"/>
</dbReference>
<evidence type="ECO:0000313" key="1">
    <source>
        <dbReference type="EMBL" id="VDL76426.1"/>
    </source>
</evidence>
<evidence type="ECO:0000313" key="2">
    <source>
        <dbReference type="Proteomes" id="UP000271162"/>
    </source>
</evidence>
<evidence type="ECO:0000313" key="3">
    <source>
        <dbReference type="WBParaSite" id="NBR_0001283601-mRNA-1"/>
    </source>
</evidence>
<keyword evidence="2" id="KW-1185">Reference proteome</keyword>
<name>A0A0N4Y973_NIPBR</name>
<organism evidence="3">
    <name type="scientific">Nippostrongylus brasiliensis</name>
    <name type="common">Rat hookworm</name>
    <dbReference type="NCBI Taxonomy" id="27835"/>
    <lineage>
        <taxon>Eukaryota</taxon>
        <taxon>Metazoa</taxon>
        <taxon>Ecdysozoa</taxon>
        <taxon>Nematoda</taxon>
        <taxon>Chromadorea</taxon>
        <taxon>Rhabditida</taxon>
        <taxon>Rhabditina</taxon>
        <taxon>Rhabditomorpha</taxon>
        <taxon>Strongyloidea</taxon>
        <taxon>Heligmosomidae</taxon>
        <taxon>Nippostrongylus</taxon>
    </lineage>
</organism>
<accession>A0A0N4Y973</accession>
<reference evidence="1 2" key="2">
    <citation type="submission" date="2018-11" db="EMBL/GenBank/DDBJ databases">
        <authorList>
            <consortium name="Pathogen Informatics"/>
        </authorList>
    </citation>
    <scope>NUCLEOTIDE SEQUENCE [LARGE SCALE GENOMIC DNA]</scope>
</reference>
<dbReference type="AlphaFoldDB" id="A0A0N4Y973"/>